<gene>
    <name evidence="1" type="ORF">GCM10009787_71050</name>
</gene>
<organism evidence="1 2">
    <name type="scientific">Streptomyces bangladeshensis</name>
    <dbReference type="NCBI Taxonomy" id="295352"/>
    <lineage>
        <taxon>Bacteria</taxon>
        <taxon>Bacillati</taxon>
        <taxon>Actinomycetota</taxon>
        <taxon>Actinomycetes</taxon>
        <taxon>Kitasatosporales</taxon>
        <taxon>Streptomycetaceae</taxon>
        <taxon>Streptomyces</taxon>
    </lineage>
</organism>
<dbReference type="EMBL" id="BAAAOQ010000033">
    <property type="protein sequence ID" value="GAA2204318.1"/>
    <property type="molecule type" value="Genomic_DNA"/>
</dbReference>
<reference evidence="1 2" key="1">
    <citation type="journal article" date="2019" name="Int. J. Syst. Evol. Microbiol.">
        <title>The Global Catalogue of Microorganisms (GCM) 10K type strain sequencing project: providing services to taxonomists for standard genome sequencing and annotation.</title>
        <authorList>
            <consortium name="The Broad Institute Genomics Platform"/>
            <consortium name="The Broad Institute Genome Sequencing Center for Infectious Disease"/>
            <person name="Wu L."/>
            <person name="Ma J."/>
        </authorList>
    </citation>
    <scope>NUCLEOTIDE SEQUENCE [LARGE SCALE GENOMIC DNA]</scope>
    <source>
        <strain evidence="1 2">JCM 14924</strain>
    </source>
</reference>
<name>A0ABN3C4T5_9ACTN</name>
<accession>A0ABN3C4T5</accession>
<proteinExistence type="predicted"/>
<dbReference type="RefSeq" id="WP_346164250.1">
    <property type="nucleotide sequence ID" value="NZ_BAAAOQ010000033.1"/>
</dbReference>
<keyword evidence="2" id="KW-1185">Reference proteome</keyword>
<protein>
    <submittedName>
        <fullName evidence="1">Uncharacterized protein</fullName>
    </submittedName>
</protein>
<sequence length="108" mass="11744">MALGRKGARRIVVDGTVYRWRLRGRPTYSQALCWSPCTYAVEHADRPGTTLVVTTNQPHPGNWLGSLGNPVLPSDVADAVATALRQGWVPTRPGSPFRLDRSAGFSPC</sequence>
<evidence type="ECO:0000313" key="1">
    <source>
        <dbReference type="EMBL" id="GAA2204318.1"/>
    </source>
</evidence>
<comment type="caution">
    <text evidence="1">The sequence shown here is derived from an EMBL/GenBank/DDBJ whole genome shotgun (WGS) entry which is preliminary data.</text>
</comment>
<dbReference type="Proteomes" id="UP001501391">
    <property type="component" value="Unassembled WGS sequence"/>
</dbReference>
<evidence type="ECO:0000313" key="2">
    <source>
        <dbReference type="Proteomes" id="UP001501391"/>
    </source>
</evidence>